<protein>
    <submittedName>
        <fullName evidence="2">Uncharacterized protein</fullName>
    </submittedName>
</protein>
<evidence type="ECO:0000313" key="3">
    <source>
        <dbReference type="Proteomes" id="UP000837857"/>
    </source>
</evidence>
<evidence type="ECO:0000313" key="2">
    <source>
        <dbReference type="EMBL" id="CAH2039138.1"/>
    </source>
</evidence>
<gene>
    <name evidence="2" type="ORF">IPOD504_LOCUS1526</name>
</gene>
<accession>A0ABN8HTC1</accession>
<evidence type="ECO:0000256" key="1">
    <source>
        <dbReference type="SAM" id="MobiDB-lite"/>
    </source>
</evidence>
<keyword evidence="3" id="KW-1185">Reference proteome</keyword>
<reference evidence="2" key="1">
    <citation type="submission" date="2022-03" db="EMBL/GenBank/DDBJ databases">
        <authorList>
            <person name="Martin H S."/>
        </authorList>
    </citation>
    <scope>NUCLEOTIDE SEQUENCE</scope>
</reference>
<sequence>MLAKPKENAVGNVSAKSGEGHRADLIPGRAHIMVCGTLAGLELRDKGDEVRVEELPTTGPDLEYCKHIEKEPAKIGNREIHNTALQFQYENRMEEWTFHESTDTNNNWLS</sequence>
<feature type="region of interest" description="Disordered" evidence="1">
    <location>
        <begin position="1"/>
        <end position="22"/>
    </location>
</feature>
<feature type="non-terminal residue" evidence="2">
    <location>
        <position position="110"/>
    </location>
</feature>
<dbReference type="Proteomes" id="UP000837857">
    <property type="component" value="Chromosome 11"/>
</dbReference>
<dbReference type="EMBL" id="OW152823">
    <property type="protein sequence ID" value="CAH2039138.1"/>
    <property type="molecule type" value="Genomic_DNA"/>
</dbReference>
<name>A0ABN8HTC1_9NEOP</name>
<organism evidence="2 3">
    <name type="scientific">Iphiclides podalirius</name>
    <name type="common">scarce swallowtail</name>
    <dbReference type="NCBI Taxonomy" id="110791"/>
    <lineage>
        <taxon>Eukaryota</taxon>
        <taxon>Metazoa</taxon>
        <taxon>Ecdysozoa</taxon>
        <taxon>Arthropoda</taxon>
        <taxon>Hexapoda</taxon>
        <taxon>Insecta</taxon>
        <taxon>Pterygota</taxon>
        <taxon>Neoptera</taxon>
        <taxon>Endopterygota</taxon>
        <taxon>Lepidoptera</taxon>
        <taxon>Glossata</taxon>
        <taxon>Ditrysia</taxon>
        <taxon>Papilionoidea</taxon>
        <taxon>Papilionidae</taxon>
        <taxon>Papilioninae</taxon>
        <taxon>Iphiclides</taxon>
    </lineage>
</organism>
<proteinExistence type="predicted"/>